<keyword evidence="20" id="KW-1185">Reference proteome</keyword>
<comment type="cofactor">
    <cofactor evidence="2">
        <name>Ca(2+)</name>
        <dbReference type="ChEBI" id="CHEBI:29108"/>
    </cofactor>
</comment>
<evidence type="ECO:0000256" key="4">
    <source>
        <dbReference type="ARBA" id="ARBA00012595"/>
    </source>
</evidence>
<feature type="chain" id="PRO_5013622442" description="alpha-amylase" evidence="17">
    <location>
        <begin position="21"/>
        <end position="498"/>
    </location>
</feature>
<protein>
    <recommendedName>
        <fullName evidence="4">alpha-amylase</fullName>
        <ecNumber evidence="4">3.2.1.1</ecNumber>
    </recommendedName>
</protein>
<dbReference type="Gene3D" id="2.60.40.1180">
    <property type="entry name" value="Golgi alpha-mannosidase II"/>
    <property type="match status" value="1"/>
</dbReference>
<feature type="binding site" evidence="16">
    <location>
        <position position="101"/>
    </location>
    <ligand>
        <name>substrate</name>
    </ligand>
</feature>
<evidence type="ECO:0000313" key="19">
    <source>
        <dbReference type="EMBL" id="CZT18071.1"/>
    </source>
</evidence>
<feature type="binding site" evidence="16">
    <location>
        <position position="222"/>
    </location>
    <ligand>
        <name>substrate</name>
    </ligand>
</feature>
<dbReference type="Pfam" id="PF00128">
    <property type="entry name" value="Alpha-amylase"/>
    <property type="match status" value="1"/>
</dbReference>
<evidence type="ECO:0000256" key="15">
    <source>
        <dbReference type="PIRSR" id="PIRSR001024-4"/>
    </source>
</evidence>
<evidence type="ECO:0000256" key="12">
    <source>
        <dbReference type="ARBA" id="ARBA00023295"/>
    </source>
</evidence>
<feature type="signal peptide" evidence="17">
    <location>
        <begin position="1"/>
        <end position="20"/>
    </location>
</feature>
<gene>
    <name evidence="19" type="ORF">RCC_03909</name>
</gene>
<keyword evidence="10" id="KW-0325">Glycoprotein</keyword>
<keyword evidence="11" id="KW-0119">Carbohydrate metabolism</keyword>
<dbReference type="Proteomes" id="UP000225277">
    <property type="component" value="Unassembled WGS sequence"/>
</dbReference>
<evidence type="ECO:0000256" key="5">
    <source>
        <dbReference type="ARBA" id="ARBA00022723"/>
    </source>
</evidence>
<evidence type="ECO:0000256" key="1">
    <source>
        <dbReference type="ARBA" id="ARBA00000548"/>
    </source>
</evidence>
<keyword evidence="12" id="KW-0326">Glycosidase</keyword>
<organism evidence="19 20">
    <name type="scientific">Ramularia collo-cygni</name>
    <dbReference type="NCBI Taxonomy" id="112498"/>
    <lineage>
        <taxon>Eukaryota</taxon>
        <taxon>Fungi</taxon>
        <taxon>Dikarya</taxon>
        <taxon>Ascomycota</taxon>
        <taxon>Pezizomycotina</taxon>
        <taxon>Dothideomycetes</taxon>
        <taxon>Dothideomycetidae</taxon>
        <taxon>Mycosphaerellales</taxon>
        <taxon>Mycosphaerellaceae</taxon>
        <taxon>Ramularia</taxon>
    </lineage>
</organism>
<dbReference type="InterPro" id="IPR013777">
    <property type="entry name" value="A-amylase-like"/>
</dbReference>
<dbReference type="SUPFAM" id="SSF51011">
    <property type="entry name" value="Glycosyl hydrolase domain"/>
    <property type="match status" value="1"/>
</dbReference>
<evidence type="ECO:0000256" key="9">
    <source>
        <dbReference type="ARBA" id="ARBA00023157"/>
    </source>
</evidence>
<dbReference type="Pfam" id="PF09260">
    <property type="entry name" value="A_amylase_dom_C"/>
    <property type="match status" value="1"/>
</dbReference>
<dbReference type="InterPro" id="IPR006047">
    <property type="entry name" value="GH13_cat_dom"/>
</dbReference>
<dbReference type="SUPFAM" id="SSF51445">
    <property type="entry name" value="(Trans)glycosidases"/>
    <property type="match status" value="1"/>
</dbReference>
<feature type="active site" description="Proton donor" evidence="13">
    <location>
        <position position="249"/>
    </location>
</feature>
<dbReference type="EMBL" id="FJUY01000005">
    <property type="protein sequence ID" value="CZT18071.1"/>
    <property type="molecule type" value="Genomic_DNA"/>
</dbReference>
<dbReference type="GO" id="GO:0016052">
    <property type="term" value="P:carbohydrate catabolic process"/>
    <property type="evidence" value="ECO:0007669"/>
    <property type="project" value="InterPro"/>
</dbReference>
<feature type="site" description="Transition state stabilizer" evidence="14">
    <location>
        <position position="316"/>
    </location>
</feature>
<dbReference type="FunFam" id="3.20.20.80:FF:000120">
    <property type="entry name" value="Alpha-amylase A"/>
    <property type="match status" value="1"/>
</dbReference>
<feature type="binding site" evidence="16">
    <location>
        <position position="140"/>
    </location>
    <ligand>
        <name>substrate</name>
    </ligand>
</feature>
<dbReference type="GO" id="GO:0004556">
    <property type="term" value="F:alpha-amylase activity"/>
    <property type="evidence" value="ECO:0007669"/>
    <property type="project" value="UniProtKB-EC"/>
</dbReference>
<dbReference type="RefSeq" id="XP_023624961.1">
    <property type="nucleotide sequence ID" value="XM_023769193.1"/>
</dbReference>
<evidence type="ECO:0000256" key="3">
    <source>
        <dbReference type="ARBA" id="ARBA00008061"/>
    </source>
</evidence>
<feature type="disulfide bond" evidence="15">
    <location>
        <begin position="168"/>
        <end position="181"/>
    </location>
</feature>
<evidence type="ECO:0000256" key="2">
    <source>
        <dbReference type="ARBA" id="ARBA00001913"/>
    </source>
</evidence>
<dbReference type="SMART" id="SM00642">
    <property type="entry name" value="Aamy"/>
    <property type="match status" value="1"/>
</dbReference>
<evidence type="ECO:0000256" key="6">
    <source>
        <dbReference type="ARBA" id="ARBA00022729"/>
    </source>
</evidence>
<feature type="binding site" evidence="16">
    <location>
        <position position="253"/>
    </location>
    <ligand>
        <name>substrate</name>
    </ligand>
</feature>
<feature type="binding site" evidence="16">
    <location>
        <position position="316"/>
    </location>
    <ligand>
        <name>substrate</name>
    </ligand>
</feature>
<dbReference type="PANTHER" id="PTHR10357:SF215">
    <property type="entry name" value="ALPHA-AMYLASE 1"/>
    <property type="match status" value="1"/>
</dbReference>
<evidence type="ECO:0000256" key="11">
    <source>
        <dbReference type="ARBA" id="ARBA00023277"/>
    </source>
</evidence>
<dbReference type="STRING" id="112498.A0A2D3UQL3"/>
<dbReference type="InterPro" id="IPR013780">
    <property type="entry name" value="Glyco_hydro_b"/>
</dbReference>
<accession>A0A2D3UQL3</accession>
<keyword evidence="6 17" id="KW-0732">Signal</keyword>
<dbReference type="PIRSF" id="PIRSF001024">
    <property type="entry name" value="Alph-amyl_fung"/>
    <property type="match status" value="1"/>
</dbReference>
<dbReference type="InterPro" id="IPR015340">
    <property type="entry name" value="A_amylase_C_dom"/>
</dbReference>
<comment type="similarity">
    <text evidence="3">Belongs to the glycosyl hydrolase 13 family.</text>
</comment>
<keyword evidence="7" id="KW-0378">Hydrolase</keyword>
<comment type="catalytic activity">
    <reaction evidence="1">
        <text>Endohydrolysis of (1-&gt;4)-alpha-D-glucosidic linkages in polysaccharides containing three or more (1-&gt;4)-alpha-linked D-glucose units.</text>
        <dbReference type="EC" id="3.2.1.1"/>
    </reaction>
</comment>
<evidence type="ECO:0000259" key="18">
    <source>
        <dbReference type="SMART" id="SM00642"/>
    </source>
</evidence>
<evidence type="ECO:0000256" key="7">
    <source>
        <dbReference type="ARBA" id="ARBA00022801"/>
    </source>
</evidence>
<evidence type="ECO:0000256" key="16">
    <source>
        <dbReference type="PIRSR" id="PIRSR001024-5"/>
    </source>
</evidence>
<keyword evidence="5" id="KW-0479">Metal-binding</keyword>
<dbReference type="EC" id="3.2.1.1" evidence="4"/>
<dbReference type="OrthoDB" id="204980at2759"/>
<evidence type="ECO:0000256" key="10">
    <source>
        <dbReference type="ARBA" id="ARBA00023180"/>
    </source>
</evidence>
<feature type="disulfide bond" evidence="15">
    <location>
        <begin position="461"/>
        <end position="496"/>
    </location>
</feature>
<reference evidence="19 20" key="1">
    <citation type="submission" date="2016-03" db="EMBL/GenBank/DDBJ databases">
        <authorList>
            <person name="Ploux O."/>
        </authorList>
    </citation>
    <scope>NUCLEOTIDE SEQUENCE [LARGE SCALE GENOMIC DNA]</scope>
    <source>
        <strain evidence="19 20">URUG2</strain>
    </source>
</reference>
<dbReference type="CDD" id="cd11319">
    <property type="entry name" value="AmyAc_euk_AmyA"/>
    <property type="match status" value="1"/>
</dbReference>
<evidence type="ECO:0000256" key="8">
    <source>
        <dbReference type="ARBA" id="ARBA00022837"/>
    </source>
</evidence>
<feature type="disulfide bond" evidence="15">
    <location>
        <begin position="259"/>
        <end position="302"/>
    </location>
</feature>
<dbReference type="PANTHER" id="PTHR10357">
    <property type="entry name" value="ALPHA-AMYLASE FAMILY MEMBER"/>
    <property type="match status" value="1"/>
</dbReference>
<dbReference type="Gene3D" id="3.20.20.80">
    <property type="entry name" value="Glycosidases"/>
    <property type="match status" value="1"/>
</dbReference>
<name>A0A2D3UQL3_9PEZI</name>
<dbReference type="GO" id="GO:0005509">
    <property type="term" value="F:calcium ion binding"/>
    <property type="evidence" value="ECO:0007669"/>
    <property type="project" value="InterPro"/>
</dbReference>
<evidence type="ECO:0000256" key="14">
    <source>
        <dbReference type="PIRSR" id="PIRSR001024-2"/>
    </source>
</evidence>
<dbReference type="InterPro" id="IPR017853">
    <property type="entry name" value="GH"/>
</dbReference>
<evidence type="ECO:0000256" key="17">
    <source>
        <dbReference type="SAM" id="SignalP"/>
    </source>
</evidence>
<evidence type="ECO:0000313" key="20">
    <source>
        <dbReference type="Proteomes" id="UP000225277"/>
    </source>
</evidence>
<evidence type="ECO:0000256" key="13">
    <source>
        <dbReference type="PIRSR" id="PIRSR001024-1"/>
    </source>
</evidence>
<feature type="binding site" evidence="16">
    <location>
        <position position="363"/>
    </location>
    <ligand>
        <name>substrate</name>
    </ligand>
</feature>
<dbReference type="GeneID" id="35599097"/>
<dbReference type="AlphaFoldDB" id="A0A2D3UQL3"/>
<feature type="active site" description="Nucleophile" evidence="13">
    <location>
        <position position="224"/>
    </location>
</feature>
<keyword evidence="8" id="KW-0106">Calcium</keyword>
<proteinExistence type="inferred from homology"/>
<keyword evidence="9 15" id="KW-1015">Disulfide bond</keyword>
<feature type="domain" description="Glycosyl hydrolase family 13 catalytic" evidence="18">
    <location>
        <begin position="33"/>
        <end position="388"/>
    </location>
</feature>
<sequence length="498" mass="54715">MARLSSFVYIFLSLWSLGNCLNSAGWRSQSIYQVLTDRFARTDGSTSGCSNLSDYCGGTWRGLINKLDYIQGMGFTAVWISPVVKNPIGLTSNGNSYHGYWAQDAYAVNPKFGTSDDLKSLSAALHQRGMYLMVDVVPNHMGSLSTKANIDYGGLHPFNNKRFYHDSCSIDYNNADSIKYCWVSNNDVAPLPDLRTEDQEVQQMWNTWISQLVSNYSIDGLRIDTAQQVNQGFWPGFQSAAGGIHTLGEVFNGNPDVMCPYQNSLYGLLNYGTYYWITQAFQSASGSIANLANGINQMKQTCKDTTLLGSFIENHDNPRFPSKTSDQSQIKNAIAFTILQDGIPIIYQGQEHKFSGTDTPGNREALWTSNYNKNSDLYLHIQKLNKIRSWAIRQDSNYAGGYKAYPIYSDGQNIIMRKGFGGKQIVSVYTNKGANGSGTLTIQASNSGFTANQQVTEIITCSAKTADGNGNLVVSYSQGLPSVLYPTAALAGSGICGK</sequence>